<evidence type="ECO:0008006" key="6">
    <source>
        <dbReference type="Google" id="ProtNLM"/>
    </source>
</evidence>
<accession>A0A3P9C7Y2</accession>
<reference evidence="4" key="2">
    <citation type="submission" date="2025-09" db="UniProtKB">
        <authorList>
            <consortium name="Ensembl"/>
        </authorList>
    </citation>
    <scope>IDENTIFICATION</scope>
</reference>
<comment type="subcellular location">
    <subcellularLocation>
        <location evidence="1">Membrane</location>
    </subcellularLocation>
</comment>
<keyword evidence="5" id="KW-1185">Reference proteome</keyword>
<dbReference type="SUPFAM" id="SSF48726">
    <property type="entry name" value="Immunoglobulin"/>
    <property type="match status" value="1"/>
</dbReference>
<organism evidence="4 5">
    <name type="scientific">Maylandia zebra</name>
    <name type="common">zebra mbuna</name>
    <dbReference type="NCBI Taxonomy" id="106582"/>
    <lineage>
        <taxon>Eukaryota</taxon>
        <taxon>Metazoa</taxon>
        <taxon>Chordata</taxon>
        <taxon>Craniata</taxon>
        <taxon>Vertebrata</taxon>
        <taxon>Euteleostomi</taxon>
        <taxon>Actinopterygii</taxon>
        <taxon>Neopterygii</taxon>
        <taxon>Teleostei</taxon>
        <taxon>Neoteleostei</taxon>
        <taxon>Acanthomorphata</taxon>
        <taxon>Ovalentaria</taxon>
        <taxon>Cichlomorphae</taxon>
        <taxon>Cichliformes</taxon>
        <taxon>Cichlidae</taxon>
        <taxon>African cichlids</taxon>
        <taxon>Pseudocrenilabrinae</taxon>
        <taxon>Haplochromini</taxon>
        <taxon>Maylandia</taxon>
        <taxon>Maylandia zebra complex</taxon>
    </lineage>
</organism>
<dbReference type="GO" id="GO:0001817">
    <property type="term" value="P:regulation of cytokine production"/>
    <property type="evidence" value="ECO:0007669"/>
    <property type="project" value="TreeGrafter"/>
</dbReference>
<dbReference type="InterPro" id="IPR036179">
    <property type="entry name" value="Ig-like_dom_sf"/>
</dbReference>
<protein>
    <recommendedName>
        <fullName evidence="6">Ig-like domain-containing protein</fullName>
    </recommendedName>
</protein>
<name>A0A3P9C7Y2_9CICH</name>
<dbReference type="PANTHER" id="PTHR24100:SF151">
    <property type="entry name" value="ICOS LIGAND"/>
    <property type="match status" value="1"/>
</dbReference>
<evidence type="ECO:0000256" key="2">
    <source>
        <dbReference type="ARBA" id="ARBA00023136"/>
    </source>
</evidence>
<dbReference type="Proteomes" id="UP000265160">
    <property type="component" value="Unplaced"/>
</dbReference>
<dbReference type="InterPro" id="IPR050504">
    <property type="entry name" value="IgSF_BTN/MOG"/>
</dbReference>
<proteinExistence type="predicted"/>
<dbReference type="InterPro" id="IPR013783">
    <property type="entry name" value="Ig-like_fold"/>
</dbReference>
<evidence type="ECO:0000256" key="3">
    <source>
        <dbReference type="ARBA" id="ARBA00023319"/>
    </source>
</evidence>
<evidence type="ECO:0000313" key="4">
    <source>
        <dbReference type="Ensembl" id="ENSMZEP00005018021.1"/>
    </source>
</evidence>
<dbReference type="GeneTree" id="ENSGT01130000278447"/>
<evidence type="ECO:0000256" key="1">
    <source>
        <dbReference type="ARBA" id="ARBA00004370"/>
    </source>
</evidence>
<dbReference type="Gene3D" id="2.60.40.10">
    <property type="entry name" value="Immunoglobulins"/>
    <property type="match status" value="1"/>
</dbReference>
<keyword evidence="3" id="KW-0393">Immunoglobulin domain</keyword>
<keyword evidence="2" id="KW-0472">Membrane</keyword>
<dbReference type="PANTHER" id="PTHR24100">
    <property type="entry name" value="BUTYROPHILIN"/>
    <property type="match status" value="1"/>
</dbReference>
<evidence type="ECO:0000313" key="5">
    <source>
        <dbReference type="Proteomes" id="UP000265160"/>
    </source>
</evidence>
<dbReference type="AlphaFoldDB" id="A0A3P9C7Y2"/>
<dbReference type="Ensembl" id="ENSMZET00005018609.1">
    <property type="protein sequence ID" value="ENSMZEP00005018021.1"/>
    <property type="gene ID" value="ENSMZEG00005013551.1"/>
</dbReference>
<dbReference type="GO" id="GO:0050852">
    <property type="term" value="P:T cell receptor signaling pathway"/>
    <property type="evidence" value="ECO:0007669"/>
    <property type="project" value="TreeGrafter"/>
</dbReference>
<sequence>MFYCKYFTSICQRKCAADAVQLMLCFVVPLVQEVEVDTGVRSAKLPFKATVHLSQINKVVWKNRNNRNVHVYENGSDHPEKQDRHYRHRTEINKKPLKTGDLSLTLKYPTHTARDTYTCTTYSKEGKVLMEKKVELKVKGQCCSGSLFTDSL</sequence>
<dbReference type="GO" id="GO:0005102">
    <property type="term" value="F:signaling receptor binding"/>
    <property type="evidence" value="ECO:0007669"/>
    <property type="project" value="TreeGrafter"/>
</dbReference>
<reference evidence="4" key="1">
    <citation type="submission" date="2025-08" db="UniProtKB">
        <authorList>
            <consortium name="Ensembl"/>
        </authorList>
    </citation>
    <scope>IDENTIFICATION</scope>
</reference>
<dbReference type="GO" id="GO:0009897">
    <property type="term" value="C:external side of plasma membrane"/>
    <property type="evidence" value="ECO:0007669"/>
    <property type="project" value="TreeGrafter"/>
</dbReference>